<dbReference type="GO" id="GO:0016020">
    <property type="term" value="C:membrane"/>
    <property type="evidence" value="ECO:0007669"/>
    <property type="project" value="GOC"/>
</dbReference>
<proteinExistence type="predicted"/>
<dbReference type="EMBL" id="SODV01000001">
    <property type="protein sequence ID" value="TDW99685.1"/>
    <property type="molecule type" value="Genomic_DNA"/>
</dbReference>
<dbReference type="PANTHER" id="PTHR21624:SF1">
    <property type="entry name" value="ALKYLGLYCEROL MONOOXYGENASE"/>
    <property type="match status" value="1"/>
</dbReference>
<evidence type="ECO:0000313" key="10">
    <source>
        <dbReference type="Proteomes" id="UP000294498"/>
    </source>
</evidence>
<dbReference type="GO" id="GO:0006643">
    <property type="term" value="P:membrane lipid metabolic process"/>
    <property type="evidence" value="ECO:0007669"/>
    <property type="project" value="TreeGrafter"/>
</dbReference>
<dbReference type="Proteomes" id="UP000294498">
    <property type="component" value="Unassembled WGS sequence"/>
</dbReference>
<evidence type="ECO:0000259" key="8">
    <source>
        <dbReference type="Pfam" id="PF04116"/>
    </source>
</evidence>
<protein>
    <submittedName>
        <fullName evidence="9">Sterol desaturase/sphingolipid hydroxylase (Fatty acid hydroxylase superfamily)</fullName>
    </submittedName>
</protein>
<evidence type="ECO:0000256" key="6">
    <source>
        <dbReference type="ARBA" id="ARBA00023136"/>
    </source>
</evidence>
<dbReference type="RefSeq" id="WP_133990593.1">
    <property type="nucleotide sequence ID" value="NZ_SODV01000001.1"/>
</dbReference>
<feature type="domain" description="Fatty acid hydroxylase" evidence="8">
    <location>
        <begin position="95"/>
        <end position="232"/>
    </location>
</feature>
<dbReference type="GO" id="GO:0005506">
    <property type="term" value="F:iron ion binding"/>
    <property type="evidence" value="ECO:0007669"/>
    <property type="project" value="InterPro"/>
</dbReference>
<evidence type="ECO:0000256" key="4">
    <source>
        <dbReference type="ARBA" id="ARBA00023002"/>
    </source>
</evidence>
<dbReference type="PANTHER" id="PTHR21624">
    <property type="entry name" value="STEROL DESATURASE-RELATED PROTEIN"/>
    <property type="match status" value="1"/>
</dbReference>
<keyword evidence="10" id="KW-1185">Reference proteome</keyword>
<gene>
    <name evidence="9" type="ORF">EDB95_0695</name>
</gene>
<sequence length="271" mass="31831">MSDWSQYWAHIPSAHRTLILVCGLLFFWLLEGPLPLVRRPYHKLSHAGVNLFFTLTTIVVNFAFAFLIVRTCFWTADHRFGLLYLVPLPPWLFWLLGLMLLDLISAWLVHWIEHQVRWMWQFHTIHHIDRHVDTTTANRHHPVESVLRALFTLLAVAVSGAPVWVLMMYQSLSVVFAQFNHANIRLAPGLDRAISWVLVSPGMHKVHHHFQRPFTDSNYGNIFSFWDRLFGTFRSLPPEDLRYGLDTHIAEKDDIGNLLRVPFQKYRPRPR</sequence>
<keyword evidence="6 7" id="KW-0472">Membrane</keyword>
<evidence type="ECO:0000256" key="2">
    <source>
        <dbReference type="ARBA" id="ARBA00022692"/>
    </source>
</evidence>
<dbReference type="AlphaFoldDB" id="A0A4R8DPL6"/>
<accession>A0A4R8DPL6</accession>
<keyword evidence="4" id="KW-0560">Oxidoreductase</keyword>
<dbReference type="OrthoDB" id="9770329at2"/>
<feature type="transmembrane region" description="Helical" evidence="7">
    <location>
        <begin position="49"/>
        <end position="71"/>
    </location>
</feature>
<keyword evidence="2 7" id="KW-0812">Transmembrane</keyword>
<evidence type="ECO:0000313" key="9">
    <source>
        <dbReference type="EMBL" id="TDW99685.1"/>
    </source>
</evidence>
<dbReference type="InterPro" id="IPR006694">
    <property type="entry name" value="Fatty_acid_hydroxylase"/>
</dbReference>
<comment type="caution">
    <text evidence="9">The sequence shown here is derived from an EMBL/GenBank/DDBJ whole genome shotgun (WGS) entry which is preliminary data.</text>
</comment>
<feature type="transmembrane region" description="Helical" evidence="7">
    <location>
        <begin position="149"/>
        <end position="169"/>
    </location>
</feature>
<evidence type="ECO:0000256" key="5">
    <source>
        <dbReference type="ARBA" id="ARBA00023098"/>
    </source>
</evidence>
<organism evidence="9 10">
    <name type="scientific">Dinghuibacter silviterrae</name>
    <dbReference type="NCBI Taxonomy" id="1539049"/>
    <lineage>
        <taxon>Bacteria</taxon>
        <taxon>Pseudomonadati</taxon>
        <taxon>Bacteroidota</taxon>
        <taxon>Chitinophagia</taxon>
        <taxon>Chitinophagales</taxon>
        <taxon>Chitinophagaceae</taxon>
        <taxon>Dinghuibacter</taxon>
    </lineage>
</organism>
<dbReference type="GO" id="GO:0012505">
    <property type="term" value="C:endomembrane system"/>
    <property type="evidence" value="ECO:0007669"/>
    <property type="project" value="UniProtKB-SubCell"/>
</dbReference>
<feature type="transmembrane region" description="Helical" evidence="7">
    <location>
        <begin position="91"/>
        <end position="112"/>
    </location>
</feature>
<keyword evidence="3 7" id="KW-1133">Transmembrane helix</keyword>
<evidence type="ECO:0000256" key="7">
    <source>
        <dbReference type="SAM" id="Phobius"/>
    </source>
</evidence>
<feature type="transmembrane region" description="Helical" evidence="7">
    <location>
        <begin position="17"/>
        <end position="37"/>
    </location>
</feature>
<evidence type="ECO:0000256" key="1">
    <source>
        <dbReference type="ARBA" id="ARBA00004127"/>
    </source>
</evidence>
<reference evidence="9 10" key="1">
    <citation type="submission" date="2019-03" db="EMBL/GenBank/DDBJ databases">
        <title>Genomic Encyclopedia of Type Strains, Phase IV (KMG-IV): sequencing the most valuable type-strain genomes for metagenomic binning, comparative biology and taxonomic classification.</title>
        <authorList>
            <person name="Goeker M."/>
        </authorList>
    </citation>
    <scope>NUCLEOTIDE SEQUENCE [LARGE SCALE GENOMIC DNA]</scope>
    <source>
        <strain evidence="9 10">DSM 100059</strain>
    </source>
</reference>
<comment type="subcellular location">
    <subcellularLocation>
        <location evidence="1">Endomembrane system</location>
        <topology evidence="1">Multi-pass membrane protein</topology>
    </subcellularLocation>
</comment>
<dbReference type="Pfam" id="PF04116">
    <property type="entry name" value="FA_hydroxylase"/>
    <property type="match status" value="1"/>
</dbReference>
<evidence type="ECO:0000256" key="3">
    <source>
        <dbReference type="ARBA" id="ARBA00022989"/>
    </source>
</evidence>
<name>A0A4R8DPL6_9BACT</name>
<dbReference type="GO" id="GO:0050479">
    <property type="term" value="F:glyceryl-ether monooxygenase activity"/>
    <property type="evidence" value="ECO:0007669"/>
    <property type="project" value="TreeGrafter"/>
</dbReference>
<dbReference type="InterPro" id="IPR051689">
    <property type="entry name" value="Sterol_desaturase/TMEM195"/>
</dbReference>
<dbReference type="GO" id="GO:0008610">
    <property type="term" value="P:lipid biosynthetic process"/>
    <property type="evidence" value="ECO:0007669"/>
    <property type="project" value="InterPro"/>
</dbReference>
<keyword evidence="5" id="KW-0443">Lipid metabolism</keyword>